<evidence type="ECO:0000313" key="3">
    <source>
        <dbReference type="EMBL" id="MBO3117482.1"/>
    </source>
</evidence>
<reference evidence="3 4" key="1">
    <citation type="submission" date="2021-03" db="EMBL/GenBank/DDBJ databases">
        <title>Winogradskyella sp. nov., isolated from costal sediment.</title>
        <authorList>
            <person name="Gao C."/>
        </authorList>
    </citation>
    <scope>NUCLEOTIDE SEQUENCE [LARGE SCALE GENOMIC DNA]</scope>
    <source>
        <strain evidence="3 4">DF17</strain>
    </source>
</reference>
<keyword evidence="1" id="KW-1133">Transmembrane helix</keyword>
<evidence type="ECO:0000256" key="2">
    <source>
        <dbReference type="SAM" id="SignalP"/>
    </source>
</evidence>
<evidence type="ECO:0000256" key="1">
    <source>
        <dbReference type="SAM" id="Phobius"/>
    </source>
</evidence>
<comment type="caution">
    <text evidence="3">The sequence shown here is derived from an EMBL/GenBank/DDBJ whole genome shotgun (WGS) entry which is preliminary data.</text>
</comment>
<keyword evidence="1" id="KW-0812">Transmembrane</keyword>
<keyword evidence="4" id="KW-1185">Reference proteome</keyword>
<dbReference type="Proteomes" id="UP000676776">
    <property type="component" value="Unassembled WGS sequence"/>
</dbReference>
<protein>
    <recommendedName>
        <fullName evidence="5">Lipoprotein</fullName>
    </recommendedName>
</protein>
<evidence type="ECO:0000313" key="4">
    <source>
        <dbReference type="Proteomes" id="UP000676776"/>
    </source>
</evidence>
<feature type="transmembrane region" description="Helical" evidence="1">
    <location>
        <begin position="85"/>
        <end position="103"/>
    </location>
</feature>
<accession>A0ABS3T411</accession>
<keyword evidence="1" id="KW-0472">Membrane</keyword>
<feature type="chain" id="PRO_5047251165" description="Lipoprotein" evidence="2">
    <location>
        <begin position="19"/>
        <end position="128"/>
    </location>
</feature>
<organism evidence="3 4">
    <name type="scientific">Winogradskyella pelagia</name>
    <dbReference type="NCBI Taxonomy" id="2819984"/>
    <lineage>
        <taxon>Bacteria</taxon>
        <taxon>Pseudomonadati</taxon>
        <taxon>Bacteroidota</taxon>
        <taxon>Flavobacteriia</taxon>
        <taxon>Flavobacteriales</taxon>
        <taxon>Flavobacteriaceae</taxon>
        <taxon>Winogradskyella</taxon>
    </lineage>
</organism>
<keyword evidence="2" id="KW-0732">Signal</keyword>
<name>A0ABS3T411_9FLAO</name>
<feature type="signal peptide" evidence="2">
    <location>
        <begin position="1"/>
        <end position="18"/>
    </location>
</feature>
<sequence length="128" mass="14031">MKTKISLLLITLSLFSHAQSITEDELLHFGTGAVISGATYALVYGKTQNKSKAFWYSLGVSTLAGLTKEILDESAFDGYFDGREFAATVLGGLVVSVTLELFVGNKKKKQKQKVSALRYEPIHNILSR</sequence>
<evidence type="ECO:0008006" key="5">
    <source>
        <dbReference type="Google" id="ProtNLM"/>
    </source>
</evidence>
<dbReference type="RefSeq" id="WP_208154833.1">
    <property type="nucleotide sequence ID" value="NZ_JAGEVF010000009.1"/>
</dbReference>
<gene>
    <name evidence="3" type="ORF">J4050_12030</name>
</gene>
<dbReference type="EMBL" id="JAGEVF010000009">
    <property type="protein sequence ID" value="MBO3117482.1"/>
    <property type="molecule type" value="Genomic_DNA"/>
</dbReference>
<proteinExistence type="predicted"/>